<evidence type="ECO:0000259" key="3">
    <source>
        <dbReference type="SMART" id="SM00460"/>
    </source>
</evidence>
<dbReference type="PANTHER" id="PTHR42736:SF1">
    <property type="entry name" value="PROTEIN-GLUTAMINE GAMMA-GLUTAMYLTRANSFERASE"/>
    <property type="match status" value="1"/>
</dbReference>
<accession>A0A1H6U4J2</accession>
<feature type="region of interest" description="Disordered" evidence="1">
    <location>
        <begin position="929"/>
        <end position="951"/>
    </location>
</feature>
<dbReference type="PANTHER" id="PTHR42736">
    <property type="entry name" value="PROTEIN-GLUTAMINE GAMMA-GLUTAMYLTRANSFERASE"/>
    <property type="match status" value="1"/>
</dbReference>
<dbReference type="RefSeq" id="WP_177183023.1">
    <property type="nucleotide sequence ID" value="NZ_FNZA01000002.1"/>
</dbReference>
<dbReference type="Gene3D" id="3.10.620.30">
    <property type="match status" value="1"/>
</dbReference>
<dbReference type="InterPro" id="IPR038765">
    <property type="entry name" value="Papain-like_cys_pep_sf"/>
</dbReference>
<keyword evidence="2" id="KW-0472">Membrane</keyword>
<organism evidence="4 5">
    <name type="scientific">Deinococcus reticulitermitis</name>
    <dbReference type="NCBI Taxonomy" id="856736"/>
    <lineage>
        <taxon>Bacteria</taxon>
        <taxon>Thermotogati</taxon>
        <taxon>Deinococcota</taxon>
        <taxon>Deinococci</taxon>
        <taxon>Deinococcales</taxon>
        <taxon>Deinococcaceae</taxon>
        <taxon>Deinococcus</taxon>
    </lineage>
</organism>
<keyword evidence="2" id="KW-0812">Transmembrane</keyword>
<dbReference type="SUPFAM" id="SSF54001">
    <property type="entry name" value="Cysteine proteinases"/>
    <property type="match status" value="1"/>
</dbReference>
<evidence type="ECO:0000313" key="5">
    <source>
        <dbReference type="Proteomes" id="UP000199223"/>
    </source>
</evidence>
<feature type="domain" description="Transglutaminase-like" evidence="3">
    <location>
        <begin position="704"/>
        <end position="775"/>
    </location>
</feature>
<name>A0A1H6U4J2_9DEIO</name>
<evidence type="ECO:0000313" key="4">
    <source>
        <dbReference type="EMBL" id="SEI87213.1"/>
    </source>
</evidence>
<protein>
    <submittedName>
        <fullName evidence="4">Uncharacterized conserved protein, DUF58 family, contains vWF domain</fullName>
    </submittedName>
</protein>
<reference evidence="5" key="1">
    <citation type="submission" date="2016-10" db="EMBL/GenBank/DDBJ databases">
        <authorList>
            <person name="Varghese N."/>
            <person name="Submissions S."/>
        </authorList>
    </citation>
    <scope>NUCLEOTIDE SEQUENCE [LARGE SCALE GENOMIC DNA]</scope>
    <source>
        <strain evidence="5">CGMCC 1.10218</strain>
    </source>
</reference>
<feature type="transmembrane region" description="Helical" evidence="2">
    <location>
        <begin position="7"/>
        <end position="28"/>
    </location>
</feature>
<keyword evidence="2" id="KW-1133">Transmembrane helix</keyword>
<dbReference type="Pfam" id="PF13559">
    <property type="entry name" value="DUF4129"/>
    <property type="match status" value="1"/>
</dbReference>
<dbReference type="Proteomes" id="UP000199223">
    <property type="component" value="Unassembled WGS sequence"/>
</dbReference>
<dbReference type="InterPro" id="IPR025403">
    <property type="entry name" value="TgpA-like_C"/>
</dbReference>
<dbReference type="InterPro" id="IPR002931">
    <property type="entry name" value="Transglutaminase-like"/>
</dbReference>
<gene>
    <name evidence="4" type="ORF">SAMN04488058_102100</name>
</gene>
<feature type="compositionally biased region" description="Pro residues" evidence="1">
    <location>
        <begin position="153"/>
        <end position="166"/>
    </location>
</feature>
<dbReference type="Pfam" id="PF11992">
    <property type="entry name" value="TgpA_N"/>
    <property type="match status" value="1"/>
</dbReference>
<keyword evidence="5" id="KW-1185">Reference proteome</keyword>
<sequence length="951" mass="101039">MRLRPTRFGVAFLGLVVLTLIGCINYGLSLGYGLTFLLGGVWTVTAAQATRLARTLHLTLRAPDEGAAGRACGLPVTLHQEGAAVTARVQGRVGRARAALTLDLPAGGSASGTLAFPPLPRGRHRLEDVEVSAFDALGLWAASLPVPGSPEWLVPPAPEANAPAPPTLAAGRGEEGSRVAGQEDFAGLRPYVPGDAPRLISWRHTARTGALVTREFDAPAGQAWALDWDETRGAGDEEARLSRLAAWVTAAQAAGVPFRFSLPGTVQPVAAGEAQVRAARRALALYGAPPTAPQASVAVTRPPLPGPALRFSLLALAAALLPLFLRQPVWNTALVGGVLLYTGLRTQASGRLPPLPGALLLLLALLGGLGLNAAYGTLLGAEAGTALLALLTALKAAETRTVRDARLLGLLGLFLTSTHFFLDQGPLTAGHSVLASGLLLAAAARWVSPAETAPSSPLWPRARLGVTGRLLVLALPLAGLLFALFPRPDGPLWQLPVRQSATTGLADEISAGEYSDLAQSGAVAFRADFSGALPPPEERYWRGPVYETYDGLRWGQVRGAFYPADVRPLAGAPTWSYTLTLEPNGKPWLLTLDVPVQPAPGTGLTGAFQSFTPRPSGARTRSAWQSRPARLGVGDRPERLEFNLQLPSAPQARNPRARALAASWRTLAPEARVRSALRHFAEGNFAYTLSPPTLPEVNRIDAFLFGTRQGFCEHYASAFTFLMRAAGVPARIVGGYQGGEINPNGDYLIVRQRDAHAWTEVWLAGQGWVRVDPTAATAPARVRADLPTALARPGATTPGERTALDALRLRFDALQNSWNIWVVGYDGAQQRSLLARLGVREVGSPTYLLGVAGLAGLALLPALLAMRRAALPQDPARRALAELAQRLGLPRAPGETAGAYAERAARQFPAQAERLDRVARQFNALRYGPAPSAQAQRELEREVRAVRRRER</sequence>
<dbReference type="InterPro" id="IPR021878">
    <property type="entry name" value="TgpA_N"/>
</dbReference>
<dbReference type="Pfam" id="PF01841">
    <property type="entry name" value="Transglut_core"/>
    <property type="match status" value="1"/>
</dbReference>
<feature type="region of interest" description="Disordered" evidence="1">
    <location>
        <begin position="607"/>
        <end position="627"/>
    </location>
</feature>
<dbReference type="EMBL" id="FNZA01000002">
    <property type="protein sequence ID" value="SEI87213.1"/>
    <property type="molecule type" value="Genomic_DNA"/>
</dbReference>
<dbReference type="STRING" id="856736.SAMN04488058_102100"/>
<dbReference type="InterPro" id="IPR052901">
    <property type="entry name" value="Bact_TGase-like"/>
</dbReference>
<feature type="transmembrane region" description="Helical" evidence="2">
    <location>
        <begin position="847"/>
        <end position="866"/>
    </location>
</feature>
<dbReference type="PROSITE" id="PS51257">
    <property type="entry name" value="PROKAR_LIPOPROTEIN"/>
    <property type="match status" value="1"/>
</dbReference>
<proteinExistence type="predicted"/>
<dbReference type="AlphaFoldDB" id="A0A1H6U4J2"/>
<dbReference type="SMART" id="SM00460">
    <property type="entry name" value="TGc"/>
    <property type="match status" value="1"/>
</dbReference>
<feature type="region of interest" description="Disordered" evidence="1">
    <location>
        <begin position="153"/>
        <end position="178"/>
    </location>
</feature>
<evidence type="ECO:0000256" key="1">
    <source>
        <dbReference type="SAM" id="MobiDB-lite"/>
    </source>
</evidence>
<evidence type="ECO:0000256" key="2">
    <source>
        <dbReference type="SAM" id="Phobius"/>
    </source>
</evidence>